<evidence type="ECO:0000313" key="1">
    <source>
        <dbReference type="EMBL" id="QQK07664.1"/>
    </source>
</evidence>
<dbReference type="Proteomes" id="UP000595814">
    <property type="component" value="Chromosome"/>
</dbReference>
<keyword evidence="2" id="KW-1185">Reference proteome</keyword>
<evidence type="ECO:0000313" key="2">
    <source>
        <dbReference type="Proteomes" id="UP000595814"/>
    </source>
</evidence>
<proteinExistence type="predicted"/>
<sequence length="237" mass="27565">MELNVLLSFPESKYKNEILYNFSDDPNYIITTTSTIAESIDKVNNFEYDIILLDMNYSDGTGLDLKKKLNDIRDIPTIFVTDVNDDIQKVLALEYGADDYIVYPFNILELKARIRAIIRRVSKSQDETIVDQEKENIIVFDDFEFNIVGRKVTLKGEDIDLTGKEFDLLYILVSNSGKVYSRIDLAKEIWDENYEGHLRTVDVHIKRLREKIFDNDGLIIKTKWGKGYYYGNLEEGD</sequence>
<gene>
    <name evidence="1" type="ORF">JFY71_10290</name>
</gene>
<protein>
    <submittedName>
        <fullName evidence="1">Response regulator transcription factor</fullName>
    </submittedName>
</protein>
<dbReference type="EMBL" id="CP066744">
    <property type="protein sequence ID" value="QQK07664.1"/>
    <property type="molecule type" value="Genomic_DNA"/>
</dbReference>
<name>A0AC61MS29_9FIRM</name>
<reference evidence="1 2" key="1">
    <citation type="journal article" date="2022" name="Int. J. Syst. Evol. Microbiol.">
        <title>Miniphocaeibacter halophilus sp. nov., an ammonium-tolerant acetate-producing bacterium isolated from a biogas system.</title>
        <authorList>
            <person name="Schnurer A."/>
            <person name="Singh A."/>
            <person name="Bi S."/>
            <person name="Qiao W."/>
            <person name="Westerholm M."/>
        </authorList>
    </citation>
    <scope>NUCLEOTIDE SEQUENCE [LARGE SCALE GENOMIC DNA]</scope>
    <source>
        <strain evidence="1 2">AMB_01</strain>
    </source>
</reference>
<organism evidence="1 2">
    <name type="scientific">Miniphocaeibacter halophilus</name>
    <dbReference type="NCBI Taxonomy" id="2931922"/>
    <lineage>
        <taxon>Bacteria</taxon>
        <taxon>Bacillati</taxon>
        <taxon>Bacillota</taxon>
        <taxon>Tissierellia</taxon>
        <taxon>Tissierellales</taxon>
        <taxon>Peptoniphilaceae</taxon>
        <taxon>Miniphocaeibacter</taxon>
    </lineage>
</organism>
<accession>A0AC61MS29</accession>